<organism evidence="2 3">
    <name type="scientific">Candidatus Acidianus copahuensis</name>
    <dbReference type="NCBI Taxonomy" id="1160895"/>
    <lineage>
        <taxon>Archaea</taxon>
        <taxon>Thermoproteota</taxon>
        <taxon>Thermoprotei</taxon>
        <taxon>Sulfolobales</taxon>
        <taxon>Sulfolobaceae</taxon>
        <taxon>Acidianus</taxon>
    </lineage>
</organism>
<dbReference type="InterPro" id="IPR017900">
    <property type="entry name" value="4Fe4S_Fe_S_CS"/>
</dbReference>
<protein>
    <submittedName>
        <fullName evidence="2">4Fe-4S ferredoxin</fullName>
    </submittedName>
</protein>
<dbReference type="GO" id="GO:0016491">
    <property type="term" value="F:oxidoreductase activity"/>
    <property type="evidence" value="ECO:0007669"/>
    <property type="project" value="UniProtKB-ARBA"/>
</dbReference>
<dbReference type="PROSITE" id="PS51379">
    <property type="entry name" value="4FE4S_FER_2"/>
    <property type="match status" value="2"/>
</dbReference>
<dbReference type="SUPFAM" id="SSF56176">
    <property type="entry name" value="FAD-binding/transporter-associated domain-like"/>
    <property type="match status" value="1"/>
</dbReference>
<reference evidence="2 3" key="1">
    <citation type="submission" date="2014-03" db="EMBL/GenBank/DDBJ databases">
        <title>Draft genome sequence of the novel thermoacidophilic archaea Acidianus copahuensis ALE1 strain, isolated from Copahue volcanic area in Neuquen Argentina.</title>
        <authorList>
            <person name="Urbieta M.S."/>
            <person name="Rascovan N."/>
            <person name="Castro C."/>
            <person name="Revale S."/>
            <person name="Giaveno M.A."/>
            <person name="Vazquez M.P."/>
            <person name="Donati E.R."/>
        </authorList>
    </citation>
    <scope>NUCLEOTIDE SEQUENCE [LARGE SCALE GENOMIC DNA]</scope>
    <source>
        <strain evidence="2 3">ALE1</strain>
    </source>
</reference>
<sequence length="619" mass="70080">MSDLDTFAFSAISRTRMAKPPQKVIVVRDEKDLQEISAIPRYELFRGIEGDIILDLTRLRGVEDNGNYLKVLSGTKWSEVLPYAPEIWSNLDYSVGGTIHFDDEGFGFNEFGEMKNKVNIEGYSEGKKYVGKYTGGIIFSVSILKENKAIKFMRISDSLENIIGKVKSWFSSTIPPFRDISIFKTGNEVNLLVSYPIIRESLVSKLLNGFEDSEPLYPKIKPGYIYAGKIPTNDLSPLFGNVENLYITVRRDMSYFQAFSKVPLNLPGLLSYSDKGENMFNGCILCGKCVDTCPHSWQHENSITYSPFGFYTLTKYGKQVEVANCHMCGVCNNVCPAQLPIVESLRNYSNPPKINLKKEIYIPTRRSIIITPISESLVKDALKLIKYFSTRGEKIGIVTLNESIDSLVKGNIDKNKVYKTLEKIDEVITLTPEEYNYLIALKNVKVIEITFAFELLMPFISNLLKKMKVHSSCFYSFEGGIKGCSYELLNLINGEGKGKTPDAEISLCPLASKKLGIKSYIDILQVNLDIEEEKAIYQELLTSLQKSKDIITDSQWYLDLDNSLFEKVIDNIITKVLENKSTELLIDFYLNLDDYDFSSLDTSIKERIAHDIQKIVSST</sequence>
<dbReference type="GO" id="GO:0050660">
    <property type="term" value="F:flavin adenine dinucleotide binding"/>
    <property type="evidence" value="ECO:0007669"/>
    <property type="project" value="InterPro"/>
</dbReference>
<dbReference type="Gene3D" id="3.30.70.20">
    <property type="match status" value="1"/>
</dbReference>
<dbReference type="SUPFAM" id="SSF46548">
    <property type="entry name" value="alpha-helical ferredoxin"/>
    <property type="match status" value="1"/>
</dbReference>
<dbReference type="EMBL" id="JFZT01000044">
    <property type="protein sequence ID" value="EZQ04811.1"/>
    <property type="molecule type" value="Genomic_DNA"/>
</dbReference>
<dbReference type="RefSeq" id="WP_052349482.1">
    <property type="nucleotide sequence ID" value="NZ_JFZT01000044.1"/>
</dbReference>
<name>A0A031LMV8_9CREN</name>
<dbReference type="InterPro" id="IPR017896">
    <property type="entry name" value="4Fe4S_Fe-S-bd"/>
</dbReference>
<evidence type="ECO:0000259" key="1">
    <source>
        <dbReference type="PROSITE" id="PS51379"/>
    </source>
</evidence>
<dbReference type="Proteomes" id="UP000024332">
    <property type="component" value="Unassembled WGS sequence"/>
</dbReference>
<comment type="caution">
    <text evidence="2">The sequence shown here is derived from an EMBL/GenBank/DDBJ whole genome shotgun (WGS) entry which is preliminary data.</text>
</comment>
<dbReference type="InterPro" id="IPR036318">
    <property type="entry name" value="FAD-bd_PCMH-like_sf"/>
</dbReference>
<dbReference type="STRING" id="1160895.CM19_07450"/>
<accession>A0A031LMV8</accession>
<dbReference type="PROSITE" id="PS00198">
    <property type="entry name" value="4FE4S_FER_1"/>
    <property type="match status" value="2"/>
</dbReference>
<dbReference type="OrthoDB" id="42878at2157"/>
<dbReference type="Pfam" id="PF12838">
    <property type="entry name" value="Fer4_7"/>
    <property type="match status" value="1"/>
</dbReference>
<evidence type="ECO:0000313" key="3">
    <source>
        <dbReference type="Proteomes" id="UP000024332"/>
    </source>
</evidence>
<dbReference type="AlphaFoldDB" id="A0A031LMV8"/>
<gene>
    <name evidence="2" type="ORF">CM19_07450</name>
</gene>
<evidence type="ECO:0000313" key="2">
    <source>
        <dbReference type="EMBL" id="EZQ04811.1"/>
    </source>
</evidence>
<keyword evidence="3" id="KW-1185">Reference proteome</keyword>
<feature type="domain" description="4Fe-4S ferredoxin-type" evidence="1">
    <location>
        <begin position="274"/>
        <end position="303"/>
    </location>
</feature>
<proteinExistence type="predicted"/>
<feature type="domain" description="4Fe-4S ferredoxin-type" evidence="1">
    <location>
        <begin position="316"/>
        <end position="345"/>
    </location>
</feature>